<reference evidence="2" key="2">
    <citation type="submission" date="2013-06" db="EMBL/GenBank/DDBJ databases">
        <title>Draft genome sequence of Clostridium hylemonae (DSM 15053).</title>
        <authorList>
            <person name="Sudarsanam P."/>
            <person name="Ley R."/>
            <person name="Guruge J."/>
            <person name="Turnbaugh P.J."/>
            <person name="Mahowald M."/>
            <person name="Liep D."/>
            <person name="Gordon J."/>
        </authorList>
    </citation>
    <scope>NUCLEOTIDE SEQUENCE</scope>
    <source>
        <strain evidence="2">DSM 15053</strain>
    </source>
</reference>
<evidence type="ECO:0000313" key="2">
    <source>
        <dbReference type="EMBL" id="EEG74510.1"/>
    </source>
</evidence>
<reference evidence="2" key="1">
    <citation type="submission" date="2009-02" db="EMBL/GenBank/DDBJ databases">
        <authorList>
            <person name="Fulton L."/>
            <person name="Clifton S."/>
            <person name="Fulton B."/>
            <person name="Xu J."/>
            <person name="Minx P."/>
            <person name="Pepin K.H."/>
            <person name="Johnson M."/>
            <person name="Bhonagiri V."/>
            <person name="Nash W.E."/>
            <person name="Mardis E.R."/>
            <person name="Wilson R.K."/>
        </authorList>
    </citation>
    <scope>NUCLEOTIDE SEQUENCE [LARGE SCALE GENOMIC DNA]</scope>
    <source>
        <strain evidence="2">DSM 15053</strain>
    </source>
</reference>
<protein>
    <submittedName>
        <fullName evidence="2">Uncharacterized protein</fullName>
    </submittedName>
</protein>
<dbReference type="Proteomes" id="UP000004893">
    <property type="component" value="Unassembled WGS sequence"/>
</dbReference>
<evidence type="ECO:0000313" key="3">
    <source>
        <dbReference type="Proteomes" id="UP000004893"/>
    </source>
</evidence>
<accession>C0BZD2</accession>
<sequence>MPQTFYHIWYFYGHCSVWLITSGINFIEQYESFLNILSYIQFVEVDEE</sequence>
<comment type="caution">
    <text evidence="2">The sequence shown here is derived from an EMBL/GenBank/DDBJ whole genome shotgun (WGS) entry which is preliminary data.</text>
</comment>
<keyword evidence="1" id="KW-1133">Transmembrane helix</keyword>
<gene>
    <name evidence="2" type="ORF">CLOHYLEM_05172</name>
</gene>
<organism evidence="2 3">
    <name type="scientific">[Clostridium] hylemonae DSM 15053</name>
    <dbReference type="NCBI Taxonomy" id="553973"/>
    <lineage>
        <taxon>Bacteria</taxon>
        <taxon>Bacillati</taxon>
        <taxon>Bacillota</taxon>
        <taxon>Clostridia</taxon>
        <taxon>Lachnospirales</taxon>
        <taxon>Lachnospiraceae</taxon>
    </lineage>
</organism>
<dbReference type="EMBL" id="ABYI02000019">
    <property type="protein sequence ID" value="EEG74510.1"/>
    <property type="molecule type" value="Genomic_DNA"/>
</dbReference>
<dbReference type="STRING" id="553973.CLOHYLEM_05172"/>
<dbReference type="AlphaFoldDB" id="C0BZD2"/>
<dbReference type="HOGENOM" id="CLU_3151260_0_0_9"/>
<evidence type="ECO:0000256" key="1">
    <source>
        <dbReference type="SAM" id="Phobius"/>
    </source>
</evidence>
<keyword evidence="3" id="KW-1185">Reference proteome</keyword>
<keyword evidence="1" id="KW-0812">Transmembrane</keyword>
<proteinExistence type="predicted"/>
<name>C0BZD2_9FIRM</name>
<keyword evidence="1" id="KW-0472">Membrane</keyword>
<feature type="transmembrane region" description="Helical" evidence="1">
    <location>
        <begin position="6"/>
        <end position="27"/>
    </location>
</feature>